<keyword evidence="3" id="KW-1185">Reference proteome</keyword>
<dbReference type="Proteomes" id="UP000016666">
    <property type="component" value="Chromosome 1"/>
</dbReference>
<reference evidence="2" key="2">
    <citation type="submission" date="2025-08" db="UniProtKB">
        <authorList>
            <consortium name="Ensembl"/>
        </authorList>
    </citation>
    <scope>IDENTIFICATION</scope>
</reference>
<protein>
    <submittedName>
        <fullName evidence="2">Uncharacterized protein</fullName>
    </submittedName>
</protein>
<feature type="region of interest" description="Disordered" evidence="1">
    <location>
        <begin position="39"/>
        <end position="68"/>
    </location>
</feature>
<feature type="compositionally biased region" description="Basic and acidic residues" evidence="1">
    <location>
        <begin position="45"/>
        <end position="55"/>
    </location>
</feature>
<evidence type="ECO:0000256" key="1">
    <source>
        <dbReference type="SAM" id="MobiDB-lite"/>
    </source>
</evidence>
<reference evidence="2" key="3">
    <citation type="submission" date="2025-09" db="UniProtKB">
        <authorList>
            <consortium name="Ensembl"/>
        </authorList>
    </citation>
    <scope>IDENTIFICATION</scope>
</reference>
<dbReference type="AlphaFoldDB" id="A0A493T545"/>
<reference evidence="2 3" key="1">
    <citation type="submission" date="2017-10" db="EMBL/GenBank/DDBJ databases">
        <title>A new Pekin duck reference genome.</title>
        <authorList>
            <person name="Hou Z.-C."/>
            <person name="Zhou Z.-K."/>
            <person name="Zhu F."/>
            <person name="Hou S.-S."/>
        </authorList>
    </citation>
    <scope>NUCLEOTIDE SEQUENCE [LARGE SCALE GENOMIC DNA]</scope>
</reference>
<proteinExistence type="predicted"/>
<evidence type="ECO:0000313" key="2">
    <source>
        <dbReference type="Ensembl" id="ENSAPLP00000020775.1"/>
    </source>
</evidence>
<sequence>LYRAHYILVAPKIQYDKKKGKEKSELVCSKGPLKVTQRLPLTSEDLNREKRKQEQQRATQGNPAILGRVTKPEPRCQAQRWHEDWQRAEKHTFLWFQEKTIQPDSQALDLSSNNKLHPNCW</sequence>
<dbReference type="STRING" id="8840.ENSAPLP00000020775"/>
<accession>A0A493T545</accession>
<organism evidence="2 3">
    <name type="scientific">Anas platyrhynchos platyrhynchos</name>
    <name type="common">Northern mallard</name>
    <dbReference type="NCBI Taxonomy" id="8840"/>
    <lineage>
        <taxon>Eukaryota</taxon>
        <taxon>Metazoa</taxon>
        <taxon>Chordata</taxon>
        <taxon>Craniata</taxon>
        <taxon>Vertebrata</taxon>
        <taxon>Euteleostomi</taxon>
        <taxon>Archelosauria</taxon>
        <taxon>Archosauria</taxon>
        <taxon>Dinosauria</taxon>
        <taxon>Saurischia</taxon>
        <taxon>Theropoda</taxon>
        <taxon>Coelurosauria</taxon>
        <taxon>Aves</taxon>
        <taxon>Neognathae</taxon>
        <taxon>Galloanserae</taxon>
        <taxon>Anseriformes</taxon>
        <taxon>Anatidae</taxon>
        <taxon>Anatinae</taxon>
        <taxon>Anas</taxon>
    </lineage>
</organism>
<name>A0A493T545_ANAPP</name>
<dbReference type="GeneTree" id="ENSGT00990000209490"/>
<evidence type="ECO:0000313" key="3">
    <source>
        <dbReference type="Proteomes" id="UP000016666"/>
    </source>
</evidence>
<dbReference type="Ensembl" id="ENSAPLT00000031810.1">
    <property type="protein sequence ID" value="ENSAPLP00000020775.1"/>
    <property type="gene ID" value="ENSAPLG00000030370.1"/>
</dbReference>